<name>A0ABT3EGX6_9FLAO</name>
<comment type="caution">
    <text evidence="2">The sequence shown here is derived from an EMBL/GenBank/DDBJ whole genome shotgun (WGS) entry which is preliminary data.</text>
</comment>
<proteinExistence type="predicted"/>
<dbReference type="InterPro" id="IPR001173">
    <property type="entry name" value="Glyco_trans_2-like"/>
</dbReference>
<accession>A0ABT3EGX6</accession>
<gene>
    <name evidence="2" type="ORF">OJ995_06400</name>
</gene>
<dbReference type="Proteomes" id="UP001165677">
    <property type="component" value="Unassembled WGS sequence"/>
</dbReference>
<dbReference type="PANTHER" id="PTHR43685">
    <property type="entry name" value="GLYCOSYLTRANSFERASE"/>
    <property type="match status" value="1"/>
</dbReference>
<feature type="domain" description="Glycosyltransferase 2-like" evidence="1">
    <location>
        <begin position="5"/>
        <end position="140"/>
    </location>
</feature>
<dbReference type="InterPro" id="IPR050834">
    <property type="entry name" value="Glycosyltransf_2"/>
</dbReference>
<dbReference type="Pfam" id="PF00535">
    <property type="entry name" value="Glycos_transf_2"/>
    <property type="match status" value="1"/>
</dbReference>
<evidence type="ECO:0000313" key="2">
    <source>
        <dbReference type="EMBL" id="MCW1147844.1"/>
    </source>
</evidence>
<dbReference type="Gene3D" id="3.90.550.10">
    <property type="entry name" value="Spore Coat Polysaccharide Biosynthesis Protein SpsA, Chain A"/>
    <property type="match status" value="1"/>
</dbReference>
<dbReference type="EMBL" id="JAPCIO010000003">
    <property type="protein sequence ID" value="MCW1147844.1"/>
    <property type="molecule type" value="Genomic_DNA"/>
</dbReference>
<dbReference type="InterPro" id="IPR029044">
    <property type="entry name" value="Nucleotide-diphossugar_trans"/>
</dbReference>
<dbReference type="RefSeq" id="WP_264368674.1">
    <property type="nucleotide sequence ID" value="NZ_JAPCIO010000003.1"/>
</dbReference>
<reference evidence="2" key="1">
    <citation type="submission" date="2022-10" db="EMBL/GenBank/DDBJ databases">
        <title>Flavobacterium sp. nov., a bacterium isolated from lake sediment.</title>
        <authorList>
            <person name="Qu J.-H."/>
        </authorList>
    </citation>
    <scope>NUCLEOTIDE SEQUENCE</scope>
    <source>
        <strain evidence="2">TH16-21</strain>
    </source>
</reference>
<evidence type="ECO:0000259" key="1">
    <source>
        <dbReference type="Pfam" id="PF00535"/>
    </source>
</evidence>
<evidence type="ECO:0000313" key="3">
    <source>
        <dbReference type="Proteomes" id="UP001165677"/>
    </source>
</evidence>
<dbReference type="SUPFAM" id="SSF53448">
    <property type="entry name" value="Nucleotide-diphospho-sugar transferases"/>
    <property type="match status" value="1"/>
</dbReference>
<keyword evidence="3" id="KW-1185">Reference proteome</keyword>
<dbReference type="CDD" id="cd00761">
    <property type="entry name" value="Glyco_tranf_GTA_type"/>
    <property type="match status" value="1"/>
</dbReference>
<protein>
    <submittedName>
        <fullName evidence="2">Glycosyltransferase family 2 protein</fullName>
    </submittedName>
</protein>
<dbReference type="PANTHER" id="PTHR43685:SF11">
    <property type="entry name" value="GLYCOSYLTRANSFERASE TAGX-RELATED"/>
    <property type="match status" value="1"/>
</dbReference>
<organism evidence="2 3">
    <name type="scientific">Flavobacterium lacisediminis</name>
    <dbReference type="NCBI Taxonomy" id="2989705"/>
    <lineage>
        <taxon>Bacteria</taxon>
        <taxon>Pseudomonadati</taxon>
        <taxon>Bacteroidota</taxon>
        <taxon>Flavobacteriia</taxon>
        <taxon>Flavobacteriales</taxon>
        <taxon>Flavobacteriaceae</taxon>
        <taxon>Flavobacterium</taxon>
    </lineage>
</organism>
<sequence>MTQVSIIVPSYNHGQFLMDRLTTIANQTYKDWEAIIIDDKSTDNSVEIITKFIEDNPSFKVKYFIVNEINSGSGYNSWRKGLELVETEYVWIAETDDYSDPSFLEESVSMLDKNSSLPLVFCTSNYVDQECNYLYDSRKRTSLLNIPNDSFGIVSNDIVINSFPFNPLITNGSSVVFRRPKIAIPDETFNYRQMSDLFFWTWLIQKKDIIFLNKKLNNFRRHPESTTTKISFSKRELLFEEYLGYLNMYPDESKINVFIEKYINEVWWLKFKKGKISLTQIINLKGFGFLRIRLKFIKYLFRFIFSKFNL</sequence>